<sequence>MLQEAVDALTDPRPTLGAEREMACRGRTTRRDEAGVAVAVSPRGVISGERPEFRLEDDDFPGVDHRVGLIVLGEVTDTKWAPWRDGPRERADGVIPGVPPDSVEIGERDDVAIAKRPYHSGLGVVTSTHMKGEALGACPAEEQVRAVFDVNTSSRAPLAVDSRILFVD</sequence>
<gene>
    <name evidence="1" type="ORF">J07HQW2_00067</name>
</gene>
<dbReference type="Proteomes" id="UP000030710">
    <property type="component" value="Unassembled WGS sequence"/>
</dbReference>
<organism evidence="1">
    <name type="scientific">Haloquadratum walsbyi J07HQW2</name>
    <dbReference type="NCBI Taxonomy" id="1238425"/>
    <lineage>
        <taxon>Archaea</taxon>
        <taxon>Methanobacteriati</taxon>
        <taxon>Methanobacteriota</taxon>
        <taxon>Stenosarchaea group</taxon>
        <taxon>Halobacteria</taxon>
        <taxon>Halobacteriales</taxon>
        <taxon>Haloferacaceae</taxon>
        <taxon>Haloquadratum</taxon>
    </lineage>
</organism>
<dbReference type="AlphaFoldDB" id="U1MTM2"/>
<protein>
    <submittedName>
        <fullName evidence="1">Uncharacterized protein</fullName>
    </submittedName>
</protein>
<evidence type="ECO:0000313" key="1">
    <source>
        <dbReference type="EMBL" id="ERG93634.1"/>
    </source>
</evidence>
<name>U1MTM2_9EURY</name>
<proteinExistence type="predicted"/>
<reference evidence="1" key="1">
    <citation type="journal article" date="2013" name="PLoS ONE">
        <title>Assembly-driven community genomics of a hypersaline microbial ecosystem.</title>
        <authorList>
            <person name="Podell S."/>
            <person name="Ugalde J.A."/>
            <person name="Narasingarao P."/>
            <person name="Banfield J.F."/>
            <person name="Heidelberg K.B."/>
            <person name="Allen E.E."/>
        </authorList>
    </citation>
    <scope>NUCLEOTIDE SEQUENCE [LARGE SCALE GENOMIC DNA]</scope>
</reference>
<dbReference type="HOGENOM" id="CLU_1582877_0_0_2"/>
<accession>U1MTM2</accession>
<dbReference type="EMBL" id="KE356561">
    <property type="protein sequence ID" value="ERG93634.1"/>
    <property type="molecule type" value="Genomic_DNA"/>
</dbReference>